<comment type="caution">
    <text evidence="11">The sequence shown here is derived from an EMBL/GenBank/DDBJ whole genome shotgun (WGS) entry which is preliminary data.</text>
</comment>
<dbReference type="Pfam" id="PF00528">
    <property type="entry name" value="BPD_transp_1"/>
    <property type="match status" value="1"/>
</dbReference>
<keyword evidence="7 9" id="KW-1133">Transmembrane helix</keyword>
<keyword evidence="6 9" id="KW-0812">Transmembrane</keyword>
<dbReference type="CDD" id="cd06261">
    <property type="entry name" value="TM_PBP2"/>
    <property type="match status" value="1"/>
</dbReference>
<comment type="subcellular location">
    <subcellularLocation>
        <location evidence="1 9">Cell membrane</location>
        <topology evidence="1 9">Multi-pass membrane protein</topology>
    </subcellularLocation>
</comment>
<proteinExistence type="inferred from homology"/>
<dbReference type="GO" id="GO:0005315">
    <property type="term" value="F:phosphate transmembrane transporter activity"/>
    <property type="evidence" value="ECO:0007669"/>
    <property type="project" value="InterPro"/>
</dbReference>
<organism evidence="11">
    <name type="scientific">candidate division WOR-3 bacterium</name>
    <dbReference type="NCBI Taxonomy" id="2052148"/>
    <lineage>
        <taxon>Bacteria</taxon>
        <taxon>Bacteria division WOR-3</taxon>
    </lineage>
</organism>
<evidence type="ECO:0000256" key="9">
    <source>
        <dbReference type="RuleBase" id="RU363043"/>
    </source>
</evidence>
<feature type="transmembrane region" description="Helical" evidence="9">
    <location>
        <begin position="184"/>
        <end position="205"/>
    </location>
</feature>
<feature type="transmembrane region" description="Helical" evidence="9">
    <location>
        <begin position="133"/>
        <end position="152"/>
    </location>
</feature>
<protein>
    <recommendedName>
        <fullName evidence="9">Phosphate transport system permease protein PstA</fullName>
    </recommendedName>
</protein>
<evidence type="ECO:0000256" key="7">
    <source>
        <dbReference type="ARBA" id="ARBA00022989"/>
    </source>
</evidence>
<dbReference type="GO" id="GO:0005886">
    <property type="term" value="C:plasma membrane"/>
    <property type="evidence" value="ECO:0007669"/>
    <property type="project" value="UniProtKB-SubCell"/>
</dbReference>
<dbReference type="InterPro" id="IPR035906">
    <property type="entry name" value="MetI-like_sf"/>
</dbReference>
<dbReference type="EMBL" id="DRTB01000272">
    <property type="protein sequence ID" value="HHE05129.1"/>
    <property type="molecule type" value="Genomic_DNA"/>
</dbReference>
<dbReference type="Gene3D" id="1.10.3720.10">
    <property type="entry name" value="MetI-like"/>
    <property type="match status" value="1"/>
</dbReference>
<evidence type="ECO:0000259" key="10">
    <source>
        <dbReference type="PROSITE" id="PS50928"/>
    </source>
</evidence>
<accession>A0A7C5HJY8</accession>
<feature type="transmembrane region" description="Helical" evidence="9">
    <location>
        <begin position="250"/>
        <end position="268"/>
    </location>
</feature>
<evidence type="ECO:0000256" key="6">
    <source>
        <dbReference type="ARBA" id="ARBA00022692"/>
    </source>
</evidence>
<dbReference type="AlphaFoldDB" id="A0A7C5HJY8"/>
<dbReference type="GO" id="GO:0035435">
    <property type="term" value="P:phosphate ion transmembrane transport"/>
    <property type="evidence" value="ECO:0007669"/>
    <property type="project" value="InterPro"/>
</dbReference>
<dbReference type="NCBIfam" id="TIGR00974">
    <property type="entry name" value="3a0107s02c"/>
    <property type="match status" value="1"/>
</dbReference>
<keyword evidence="8 9" id="KW-0472">Membrane</keyword>
<dbReference type="InterPro" id="IPR005672">
    <property type="entry name" value="Phosphate_PstA"/>
</dbReference>
<dbReference type="InterPro" id="IPR051408">
    <property type="entry name" value="Phosphate_transprt_permease"/>
</dbReference>
<feature type="transmembrane region" description="Helical" evidence="9">
    <location>
        <begin position="104"/>
        <end position="127"/>
    </location>
</feature>
<keyword evidence="4 9" id="KW-1003">Cell membrane</keyword>
<gene>
    <name evidence="11" type="primary">pstA</name>
    <name evidence="11" type="ORF">ENL19_03600</name>
</gene>
<name>A0A7C5HJY8_UNCW3</name>
<evidence type="ECO:0000256" key="3">
    <source>
        <dbReference type="ARBA" id="ARBA00022448"/>
    </source>
</evidence>
<dbReference type="PANTHER" id="PTHR42922:SF1">
    <property type="entry name" value="PHOSPHATE TRANSPORT SYSTEM PERMEASE PROTEIN PSTA"/>
    <property type="match status" value="1"/>
</dbReference>
<comment type="similarity">
    <text evidence="2 9">Belongs to the binding-protein-dependent transport system permease family. CysTW subfamily.</text>
</comment>
<feature type="transmembrane region" description="Helical" evidence="9">
    <location>
        <begin position="12"/>
        <end position="37"/>
    </location>
</feature>
<keyword evidence="3" id="KW-0813">Transport</keyword>
<dbReference type="Proteomes" id="UP000886110">
    <property type="component" value="Unassembled WGS sequence"/>
</dbReference>
<dbReference type="InterPro" id="IPR000515">
    <property type="entry name" value="MetI-like"/>
</dbReference>
<sequence length="280" mass="30690">MKNLKFRIMIDKFFIILIAILTFAIIVPLFAILFYVVKQGVSVINWEFFVSLPAPIGVKGGGISNAIVGTLILIFLSAIISIPLGITAGIFLSEYNSSRLSNYVRLSTEILQGIPSIVMGIIAYIWIVKPIGRFSALSGAVALGIMMLPLVVKSTEENLRLIPQSLREASLALGVPYYRTILKVVLPASLSGILTGILIGIARVAGETAPLLFTAFGSPYMNVNILKPINSLPLLIFNYASSPYHEWQRIAWGASFVLIVFVLILSLMTKGLTRKWKTEF</sequence>
<evidence type="ECO:0000256" key="2">
    <source>
        <dbReference type="ARBA" id="ARBA00007069"/>
    </source>
</evidence>
<dbReference type="SUPFAM" id="SSF161098">
    <property type="entry name" value="MetI-like"/>
    <property type="match status" value="1"/>
</dbReference>
<evidence type="ECO:0000256" key="4">
    <source>
        <dbReference type="ARBA" id="ARBA00022475"/>
    </source>
</evidence>
<feature type="domain" description="ABC transmembrane type-1" evidence="10">
    <location>
        <begin position="67"/>
        <end position="269"/>
    </location>
</feature>
<dbReference type="PANTHER" id="PTHR42922">
    <property type="entry name" value="PHOSPHATE TRANSPORT SYSTEM PERMEASE PROTEIN PSTA"/>
    <property type="match status" value="1"/>
</dbReference>
<keyword evidence="5" id="KW-0592">Phosphate transport</keyword>
<evidence type="ECO:0000256" key="5">
    <source>
        <dbReference type="ARBA" id="ARBA00022592"/>
    </source>
</evidence>
<evidence type="ECO:0000313" key="11">
    <source>
        <dbReference type="EMBL" id="HHE05129.1"/>
    </source>
</evidence>
<evidence type="ECO:0000256" key="8">
    <source>
        <dbReference type="ARBA" id="ARBA00023136"/>
    </source>
</evidence>
<feature type="transmembrane region" description="Helical" evidence="9">
    <location>
        <begin position="66"/>
        <end position="92"/>
    </location>
</feature>
<reference evidence="11" key="1">
    <citation type="journal article" date="2020" name="mSystems">
        <title>Genome- and Community-Level Interaction Insights into Carbon Utilization and Element Cycling Functions of Hydrothermarchaeota in Hydrothermal Sediment.</title>
        <authorList>
            <person name="Zhou Z."/>
            <person name="Liu Y."/>
            <person name="Xu W."/>
            <person name="Pan J."/>
            <person name="Luo Z.H."/>
            <person name="Li M."/>
        </authorList>
    </citation>
    <scope>NUCLEOTIDE SEQUENCE [LARGE SCALE GENOMIC DNA]</scope>
    <source>
        <strain evidence="11">HyVt-74</strain>
    </source>
</reference>
<evidence type="ECO:0000256" key="1">
    <source>
        <dbReference type="ARBA" id="ARBA00004651"/>
    </source>
</evidence>
<dbReference type="PROSITE" id="PS50928">
    <property type="entry name" value="ABC_TM1"/>
    <property type="match status" value="1"/>
</dbReference>